<sequence length="186" mass="20818">MLSVGDVKKDDSDIIIPDSKEESGGDFIPDDGSSISGISELVEERISELEKERINNREKLKSRSFRKQLVLAEEFEKKQAYTGTAAQPMRLEGIKIGSTNIGYFDVDADNIITRTISWQAFKRDHGSPQILAVNLNFIAVGGHRRCTKEGDMIELDMERLDGFYKDGFSVQDMEQLDGFCKDGSSV</sequence>
<proteinExistence type="predicted"/>
<organism evidence="2 3">
    <name type="scientific">Thlaspi arvense</name>
    <name type="common">Field penny-cress</name>
    <dbReference type="NCBI Taxonomy" id="13288"/>
    <lineage>
        <taxon>Eukaryota</taxon>
        <taxon>Viridiplantae</taxon>
        <taxon>Streptophyta</taxon>
        <taxon>Embryophyta</taxon>
        <taxon>Tracheophyta</taxon>
        <taxon>Spermatophyta</taxon>
        <taxon>Magnoliopsida</taxon>
        <taxon>eudicotyledons</taxon>
        <taxon>Gunneridae</taxon>
        <taxon>Pentapetalae</taxon>
        <taxon>rosids</taxon>
        <taxon>malvids</taxon>
        <taxon>Brassicales</taxon>
        <taxon>Brassicaceae</taxon>
        <taxon>Thlaspideae</taxon>
        <taxon>Thlaspi</taxon>
    </lineage>
</organism>
<accession>A0AAU9SMD8</accession>
<dbReference type="AlphaFoldDB" id="A0AAU9SMD8"/>
<dbReference type="GO" id="GO:0034058">
    <property type="term" value="P:endosomal vesicle fusion"/>
    <property type="evidence" value="ECO:0007669"/>
    <property type="project" value="TreeGrafter"/>
</dbReference>
<dbReference type="PANTHER" id="PTHR12616">
    <property type="entry name" value="VACUOLAR PROTEIN SORTING VPS41"/>
    <property type="match status" value="1"/>
</dbReference>
<dbReference type="GO" id="GO:0005770">
    <property type="term" value="C:late endosome"/>
    <property type="evidence" value="ECO:0007669"/>
    <property type="project" value="TreeGrafter"/>
</dbReference>
<evidence type="ECO:0000256" key="1">
    <source>
        <dbReference type="SAM" id="MobiDB-lite"/>
    </source>
</evidence>
<feature type="compositionally biased region" description="Low complexity" evidence="1">
    <location>
        <begin position="25"/>
        <end position="35"/>
    </location>
</feature>
<dbReference type="PANTHER" id="PTHR12616:SF8">
    <property type="entry name" value="VACUOLAR PROTEIN SORTING-ASSOCIATED PROTEIN 8 HOMOLOG"/>
    <property type="match status" value="1"/>
</dbReference>
<protein>
    <submittedName>
        <fullName evidence="2">Uncharacterized protein</fullName>
    </submittedName>
</protein>
<dbReference type="GO" id="GO:0030897">
    <property type="term" value="C:HOPS complex"/>
    <property type="evidence" value="ECO:0007669"/>
    <property type="project" value="TreeGrafter"/>
</dbReference>
<dbReference type="GO" id="GO:0006623">
    <property type="term" value="P:protein targeting to vacuole"/>
    <property type="evidence" value="ECO:0007669"/>
    <property type="project" value="InterPro"/>
</dbReference>
<dbReference type="InterPro" id="IPR045111">
    <property type="entry name" value="Vps41/Vps8"/>
</dbReference>
<reference evidence="2 3" key="1">
    <citation type="submission" date="2022-03" db="EMBL/GenBank/DDBJ databases">
        <authorList>
            <person name="Nunn A."/>
            <person name="Chopra R."/>
            <person name="Nunn A."/>
            <person name="Contreras Garrido A."/>
        </authorList>
    </citation>
    <scope>NUCLEOTIDE SEQUENCE [LARGE SCALE GENOMIC DNA]</scope>
</reference>
<gene>
    <name evidence="2" type="ORF">TAV2_LOCUS19685</name>
</gene>
<evidence type="ECO:0000313" key="2">
    <source>
        <dbReference type="EMBL" id="CAH2069175.1"/>
    </source>
</evidence>
<dbReference type="Proteomes" id="UP000836841">
    <property type="component" value="Chromosome 6"/>
</dbReference>
<dbReference type="EMBL" id="OU466862">
    <property type="protein sequence ID" value="CAH2069175.1"/>
    <property type="molecule type" value="Genomic_DNA"/>
</dbReference>
<feature type="compositionally biased region" description="Basic and acidic residues" evidence="1">
    <location>
        <begin position="1"/>
        <end position="23"/>
    </location>
</feature>
<evidence type="ECO:0000313" key="3">
    <source>
        <dbReference type="Proteomes" id="UP000836841"/>
    </source>
</evidence>
<keyword evidence="3" id="KW-1185">Reference proteome</keyword>
<name>A0AAU9SMD8_THLAR</name>
<feature type="region of interest" description="Disordered" evidence="1">
    <location>
        <begin position="1"/>
        <end position="35"/>
    </location>
</feature>